<evidence type="ECO:0000256" key="2">
    <source>
        <dbReference type="SAM" id="Phobius"/>
    </source>
</evidence>
<evidence type="ECO:0000313" key="4">
    <source>
        <dbReference type="Proteomes" id="UP000683575"/>
    </source>
</evidence>
<organism evidence="3 4">
    <name type="scientific">Nocardioides panacis</name>
    <dbReference type="NCBI Taxonomy" id="2849501"/>
    <lineage>
        <taxon>Bacteria</taxon>
        <taxon>Bacillati</taxon>
        <taxon>Actinomycetota</taxon>
        <taxon>Actinomycetes</taxon>
        <taxon>Propionibacteriales</taxon>
        <taxon>Nocardioidaceae</taxon>
        <taxon>Nocardioides</taxon>
    </lineage>
</organism>
<gene>
    <name evidence="3" type="ORF">KRR39_11090</name>
</gene>
<keyword evidence="4" id="KW-1185">Reference proteome</keyword>
<feature type="transmembrane region" description="Helical" evidence="2">
    <location>
        <begin position="40"/>
        <end position="59"/>
    </location>
</feature>
<feature type="compositionally biased region" description="Low complexity" evidence="1">
    <location>
        <begin position="106"/>
        <end position="119"/>
    </location>
</feature>
<evidence type="ECO:0000313" key="3">
    <source>
        <dbReference type="EMBL" id="QWZ10216.1"/>
    </source>
</evidence>
<feature type="transmembrane region" description="Helical" evidence="2">
    <location>
        <begin position="6"/>
        <end position="28"/>
    </location>
</feature>
<reference evidence="3" key="1">
    <citation type="submission" date="2021-06" db="EMBL/GenBank/DDBJ databases">
        <title>Complete genome sequence of Nocardioides sp. G188.</title>
        <authorList>
            <person name="Im W.-T."/>
        </authorList>
    </citation>
    <scope>NUCLEOTIDE SEQUENCE</scope>
    <source>
        <strain evidence="3">G188</strain>
    </source>
</reference>
<feature type="region of interest" description="Disordered" evidence="1">
    <location>
        <begin position="106"/>
        <end position="149"/>
    </location>
</feature>
<evidence type="ECO:0008006" key="5">
    <source>
        <dbReference type="Google" id="ProtNLM"/>
    </source>
</evidence>
<proteinExistence type="predicted"/>
<dbReference type="RefSeq" id="WP_216942062.1">
    <property type="nucleotide sequence ID" value="NZ_CP077062.1"/>
</dbReference>
<name>A0A975T2C0_9ACTN</name>
<keyword evidence="2" id="KW-0472">Membrane</keyword>
<feature type="transmembrane region" description="Helical" evidence="2">
    <location>
        <begin position="79"/>
        <end position="98"/>
    </location>
</feature>
<dbReference type="Proteomes" id="UP000683575">
    <property type="component" value="Chromosome"/>
</dbReference>
<dbReference type="AlphaFoldDB" id="A0A975T2C0"/>
<evidence type="ECO:0000256" key="1">
    <source>
        <dbReference type="SAM" id="MobiDB-lite"/>
    </source>
</evidence>
<keyword evidence="2" id="KW-1133">Transmembrane helix</keyword>
<accession>A0A975T2C0</accession>
<protein>
    <recommendedName>
        <fullName evidence="5">Cellulose synthase</fullName>
    </recommendedName>
</protein>
<dbReference type="KEGG" id="nps:KRR39_11090"/>
<dbReference type="EMBL" id="CP077062">
    <property type="protein sequence ID" value="QWZ10216.1"/>
    <property type="molecule type" value="Genomic_DNA"/>
</dbReference>
<sequence length="162" mass="16340">MDSIDSSTWQAVGVTLSVVGLVLSALLWKRRGAAAGLRAVAWSLLPAALGLTGTLRLVWQVGDLVVTWATRLVFSPVVWAGIVLAGVSVVLFGVSAAMRARGVGGSTRAAGSTAAAGPAKGVGGAGGEAALPTKRSSRKAGPAVGDEDMDDIEAILRKHGIQ</sequence>
<keyword evidence="2" id="KW-0812">Transmembrane</keyword>